<feature type="compositionally biased region" description="Basic and acidic residues" evidence="2">
    <location>
        <begin position="1"/>
        <end position="16"/>
    </location>
</feature>
<dbReference type="GO" id="GO:0016491">
    <property type="term" value="F:oxidoreductase activity"/>
    <property type="evidence" value="ECO:0007669"/>
    <property type="project" value="UniProtKB-KW"/>
</dbReference>
<dbReference type="InterPro" id="IPR044861">
    <property type="entry name" value="IPNS-like_FE2OG_OXY"/>
</dbReference>
<evidence type="ECO:0000256" key="2">
    <source>
        <dbReference type="SAM" id="MobiDB-lite"/>
    </source>
</evidence>
<evidence type="ECO:0000313" key="5">
    <source>
        <dbReference type="Proteomes" id="UP000007800"/>
    </source>
</evidence>
<dbReference type="OMA" id="ARETGFF"/>
<keyword evidence="5" id="KW-1185">Reference proteome</keyword>
<organism evidence="5">
    <name type="scientific">Perkinsus marinus (strain ATCC 50983 / TXsc)</name>
    <dbReference type="NCBI Taxonomy" id="423536"/>
    <lineage>
        <taxon>Eukaryota</taxon>
        <taxon>Sar</taxon>
        <taxon>Alveolata</taxon>
        <taxon>Perkinsozoa</taxon>
        <taxon>Perkinsea</taxon>
        <taxon>Perkinsida</taxon>
        <taxon>Perkinsidae</taxon>
        <taxon>Perkinsus</taxon>
    </lineage>
</organism>
<dbReference type="InterPro" id="IPR027443">
    <property type="entry name" value="IPNS-like_sf"/>
</dbReference>
<protein>
    <submittedName>
        <fullName evidence="4">Isopenicillin N synthetase, putative</fullName>
    </submittedName>
</protein>
<dbReference type="InterPro" id="IPR050231">
    <property type="entry name" value="Iron_ascorbate_oxido_reductase"/>
</dbReference>
<dbReference type="AlphaFoldDB" id="C5M0M4"/>
<keyword evidence="1" id="KW-0560">Oxidoreductase</keyword>
<dbReference type="InParanoid" id="C5M0M4"/>
<dbReference type="PRINTS" id="PR00682">
    <property type="entry name" value="IPNSYNTHASE"/>
</dbReference>
<evidence type="ECO:0000259" key="3">
    <source>
        <dbReference type="PROSITE" id="PS51471"/>
    </source>
</evidence>
<dbReference type="PROSITE" id="PS51471">
    <property type="entry name" value="FE2OG_OXY"/>
    <property type="match status" value="1"/>
</dbReference>
<dbReference type="Pfam" id="PF14226">
    <property type="entry name" value="DIOX_N"/>
    <property type="match status" value="1"/>
</dbReference>
<comment type="similarity">
    <text evidence="1">Belongs to the iron/ascorbate-dependent oxidoreductase family.</text>
</comment>
<dbReference type="Pfam" id="PF03171">
    <property type="entry name" value="2OG-FeII_Oxy"/>
    <property type="match status" value="1"/>
</dbReference>
<accession>C5M0M4</accession>
<keyword evidence="1" id="KW-0479">Metal-binding</keyword>
<sequence>MDQNDRPNRPNRRDETNSDGIPRIDLAQAVAHPDDPDILRYVATEVSSAMELYGCFVIVNHGVPREICEGVEQTSREFFNLPSTVKREVLATAEDFEGYDAGGELLYRSEETDEYLQQTRGQADAKESYQIWPSTSSYPGSTRSGPNKWPRLPPGFRDKYMAYYREMERLTSLIYKVLALALGKDPCFFNDMNHNHLAVLRLLCYKEEPTVPQGGVRCSVHSDWGPLTLLRQANSDACGMYLQIVGPSNDWIDVKTSGDEILVNTGDMMDYWTNHRWRAIKHRVIQPEGPLVEPRYSFAYFHSFNADSMADPHDFDADALSRPVNQWEYVVRKKTNSIVGDAH</sequence>
<dbReference type="Gene3D" id="2.60.120.330">
    <property type="entry name" value="B-lactam Antibiotic, Isopenicillin N Synthase, Chain"/>
    <property type="match status" value="1"/>
</dbReference>
<evidence type="ECO:0000256" key="1">
    <source>
        <dbReference type="RuleBase" id="RU003682"/>
    </source>
</evidence>
<dbReference type="EMBL" id="GG687161">
    <property type="protein sequence ID" value="EEQ97382.1"/>
    <property type="molecule type" value="Genomic_DNA"/>
</dbReference>
<dbReference type="SUPFAM" id="SSF51197">
    <property type="entry name" value="Clavaminate synthase-like"/>
    <property type="match status" value="1"/>
</dbReference>
<dbReference type="GeneID" id="9054862"/>
<reference evidence="4 5" key="1">
    <citation type="submission" date="2008-07" db="EMBL/GenBank/DDBJ databases">
        <authorList>
            <person name="El-Sayed N."/>
            <person name="Caler E."/>
            <person name="Inman J."/>
            <person name="Amedeo P."/>
            <person name="Hass B."/>
            <person name="Wortman J."/>
        </authorList>
    </citation>
    <scope>NUCLEOTIDE SEQUENCE [LARGE SCALE GENOMIC DNA]</scope>
    <source>
        <strain evidence="5">ATCC 50983 / TXsc</strain>
    </source>
</reference>
<dbReference type="RefSeq" id="XP_002764665.1">
    <property type="nucleotide sequence ID" value="XM_002764619.1"/>
</dbReference>
<dbReference type="PANTHER" id="PTHR47990">
    <property type="entry name" value="2-OXOGLUTARATE (2OG) AND FE(II)-DEPENDENT OXYGENASE SUPERFAMILY PROTEIN-RELATED"/>
    <property type="match status" value="1"/>
</dbReference>
<name>C5M0M4_PERM5</name>
<gene>
    <name evidence="4" type="ORF">Pmar_PMAR029105</name>
</gene>
<keyword evidence="1" id="KW-0408">Iron</keyword>
<dbReference type="OrthoDB" id="429794at2759"/>
<feature type="region of interest" description="Disordered" evidence="2">
    <location>
        <begin position="1"/>
        <end position="23"/>
    </location>
</feature>
<proteinExistence type="inferred from homology"/>
<evidence type="ECO:0000313" key="4">
    <source>
        <dbReference type="EMBL" id="EEQ97382.1"/>
    </source>
</evidence>
<dbReference type="InterPro" id="IPR026992">
    <property type="entry name" value="DIOX_N"/>
</dbReference>
<dbReference type="GO" id="GO:0046872">
    <property type="term" value="F:metal ion binding"/>
    <property type="evidence" value="ECO:0007669"/>
    <property type="project" value="UniProtKB-KW"/>
</dbReference>
<dbReference type="InterPro" id="IPR005123">
    <property type="entry name" value="Oxoglu/Fe-dep_dioxygenase_dom"/>
</dbReference>
<dbReference type="Proteomes" id="UP000007800">
    <property type="component" value="Unassembled WGS sequence"/>
</dbReference>
<feature type="domain" description="Fe2OG dioxygenase" evidence="3">
    <location>
        <begin position="195"/>
        <end position="304"/>
    </location>
</feature>